<dbReference type="Gene3D" id="1.10.287.610">
    <property type="entry name" value="Helix hairpin bin"/>
    <property type="match status" value="1"/>
</dbReference>
<sequence length="296" mass="33132">MAEEIKDTKGSSLLSETDASESDEEDSDDEDERDESINEVSGEEPSLNVEEKELFHQMMEAGVFYGRSKSKTNPLLKKFILTTRSGFEVIDLQKAIEHLKRAGDVLKNVIANNGVILFVGTSPACKNIIKETAEKLESPYVTERWLGGTLTNFKTISARISYFKKLKEDKSAGRLIKYTKKEQLEKDKELLKLERLFGGIETLDKLPSMIFIADLSQNQYAAKEAKQKKIPVIGFLNTDTDPTLVDYPIPGNDRSSASVVLLMKFLEEAALEGKKEALLKKEEPKEAKTDGEEASK</sequence>
<dbReference type="PANTHER" id="PTHR12534">
    <property type="entry name" value="30S RIBOSOMAL PROTEIN S2 PROKARYOTIC AND ORGANELLAR"/>
    <property type="match status" value="1"/>
</dbReference>
<dbReference type="EMBL" id="KT007000">
    <property type="protein sequence ID" value="AKQ02413.1"/>
    <property type="molecule type" value="Genomic_DNA"/>
</dbReference>
<evidence type="ECO:0000256" key="5">
    <source>
        <dbReference type="HAMAP-Rule" id="MF_00291"/>
    </source>
</evidence>
<evidence type="ECO:0000256" key="6">
    <source>
        <dbReference type="SAM" id="MobiDB-lite"/>
    </source>
</evidence>
<comment type="similarity">
    <text evidence="1 5">Belongs to the universal ribosomal protein uS2 family.</text>
</comment>
<feature type="region of interest" description="Disordered" evidence="6">
    <location>
        <begin position="276"/>
        <end position="296"/>
    </location>
</feature>
<dbReference type="InterPro" id="IPR023591">
    <property type="entry name" value="Ribosomal_uS2_flav_dom_sf"/>
</dbReference>
<keyword evidence="2 5" id="KW-0689">Ribosomal protein</keyword>
<evidence type="ECO:0000313" key="7">
    <source>
        <dbReference type="EMBL" id="AKQ02413.1"/>
    </source>
</evidence>
<dbReference type="GO" id="GO:0015935">
    <property type="term" value="C:small ribosomal subunit"/>
    <property type="evidence" value="ECO:0007669"/>
    <property type="project" value="InterPro"/>
</dbReference>
<reference evidence="7" key="1">
    <citation type="journal article" date="2015" name="ISME J.">
        <title>Aquifer environment selects for microbial species cohorts in sediment and groundwater.</title>
        <authorList>
            <person name="Hug L.A."/>
            <person name="Thomas B.C."/>
            <person name="Brown C.T."/>
            <person name="Frischkorn K.R."/>
            <person name="Williams K.H."/>
            <person name="Tringe S.G."/>
            <person name="Banfield J.F."/>
        </authorList>
    </citation>
    <scope>NUCLEOTIDE SEQUENCE</scope>
</reference>
<evidence type="ECO:0000256" key="1">
    <source>
        <dbReference type="ARBA" id="ARBA00006242"/>
    </source>
</evidence>
<dbReference type="NCBIfam" id="TIGR01011">
    <property type="entry name" value="rpsB_bact"/>
    <property type="match status" value="1"/>
</dbReference>
<name>A0A0H4T432_9BACT</name>
<evidence type="ECO:0000256" key="3">
    <source>
        <dbReference type="ARBA" id="ARBA00023274"/>
    </source>
</evidence>
<dbReference type="CDD" id="cd01425">
    <property type="entry name" value="RPS2"/>
    <property type="match status" value="1"/>
</dbReference>
<proteinExistence type="inferred from homology"/>
<dbReference type="GO" id="GO:0006412">
    <property type="term" value="P:translation"/>
    <property type="evidence" value="ECO:0007669"/>
    <property type="project" value="UniProtKB-UniRule"/>
</dbReference>
<dbReference type="AlphaFoldDB" id="A0A0H4T432"/>
<dbReference type="PRINTS" id="PR00395">
    <property type="entry name" value="RIBOSOMALS2"/>
</dbReference>
<keyword evidence="3 5" id="KW-0687">Ribonucleoprotein</keyword>
<feature type="region of interest" description="Disordered" evidence="6">
    <location>
        <begin position="1"/>
        <end position="49"/>
    </location>
</feature>
<dbReference type="InterPro" id="IPR001865">
    <property type="entry name" value="Ribosomal_uS2"/>
</dbReference>
<dbReference type="Gene3D" id="3.40.50.10490">
    <property type="entry name" value="Glucose-6-phosphate isomerase like protein, domain 1"/>
    <property type="match status" value="1"/>
</dbReference>
<dbReference type="InterPro" id="IPR005706">
    <property type="entry name" value="Ribosomal_uS2_bac/mit/plastid"/>
</dbReference>
<organism evidence="7">
    <name type="scientific">uncultured Parcubacteria bacterium Rifle_16ft_4_minimus_37647</name>
    <dbReference type="NCBI Taxonomy" id="1665140"/>
    <lineage>
        <taxon>Bacteria</taxon>
        <taxon>Candidatus Parcubacteria</taxon>
        <taxon>environmental samples</taxon>
    </lineage>
</organism>
<dbReference type="Pfam" id="PF00318">
    <property type="entry name" value="Ribosomal_S2"/>
    <property type="match status" value="1"/>
</dbReference>
<dbReference type="SUPFAM" id="SSF52313">
    <property type="entry name" value="Ribosomal protein S2"/>
    <property type="match status" value="1"/>
</dbReference>
<evidence type="ECO:0000256" key="2">
    <source>
        <dbReference type="ARBA" id="ARBA00022980"/>
    </source>
</evidence>
<gene>
    <name evidence="5" type="primary">rpsB</name>
</gene>
<dbReference type="PANTHER" id="PTHR12534:SF0">
    <property type="entry name" value="SMALL RIBOSOMAL SUBUNIT PROTEIN US2M"/>
    <property type="match status" value="1"/>
</dbReference>
<evidence type="ECO:0000256" key="4">
    <source>
        <dbReference type="ARBA" id="ARBA00035256"/>
    </source>
</evidence>
<accession>A0A0H4T432</accession>
<dbReference type="HAMAP" id="MF_00291_B">
    <property type="entry name" value="Ribosomal_uS2_B"/>
    <property type="match status" value="1"/>
</dbReference>
<feature type="compositionally biased region" description="Acidic residues" evidence="6">
    <location>
        <begin position="18"/>
        <end position="34"/>
    </location>
</feature>
<protein>
    <recommendedName>
        <fullName evidence="4 5">Small ribosomal subunit protein uS2</fullName>
    </recommendedName>
</protein>
<dbReference type="GO" id="GO:0003735">
    <property type="term" value="F:structural constituent of ribosome"/>
    <property type="evidence" value="ECO:0007669"/>
    <property type="project" value="InterPro"/>
</dbReference>